<dbReference type="Gene3D" id="1.25.40.180">
    <property type="match status" value="1"/>
</dbReference>
<keyword evidence="2" id="KW-0648">Protein biosynthesis</keyword>
<organism evidence="4">
    <name type="scientific">viral metagenome</name>
    <dbReference type="NCBI Taxonomy" id="1070528"/>
    <lineage>
        <taxon>unclassified sequences</taxon>
        <taxon>metagenomes</taxon>
        <taxon>organismal metagenomes</taxon>
    </lineage>
</organism>
<dbReference type="Pfam" id="PF02854">
    <property type="entry name" value="MIF4G"/>
    <property type="match status" value="1"/>
</dbReference>
<dbReference type="GO" id="GO:0003729">
    <property type="term" value="F:mRNA binding"/>
    <property type="evidence" value="ECO:0007669"/>
    <property type="project" value="TreeGrafter"/>
</dbReference>
<dbReference type="AlphaFoldDB" id="A0A6C0IXK5"/>
<name>A0A6C0IXK5_9ZZZZ</name>
<keyword evidence="1" id="KW-0396">Initiation factor</keyword>
<dbReference type="GO" id="GO:0016281">
    <property type="term" value="C:eukaryotic translation initiation factor 4F complex"/>
    <property type="evidence" value="ECO:0007669"/>
    <property type="project" value="TreeGrafter"/>
</dbReference>
<evidence type="ECO:0000259" key="3">
    <source>
        <dbReference type="SMART" id="SM00543"/>
    </source>
</evidence>
<evidence type="ECO:0000313" key="4">
    <source>
        <dbReference type="EMBL" id="QHT97165.1"/>
    </source>
</evidence>
<proteinExistence type="predicted"/>
<dbReference type="PANTHER" id="PTHR23253:SF9">
    <property type="entry name" value="EUKARYOTIC TRANSLATION INITIATION FACTOR 4 GAMMA 2"/>
    <property type="match status" value="1"/>
</dbReference>
<dbReference type="SMART" id="SM00543">
    <property type="entry name" value="MIF4G"/>
    <property type="match status" value="1"/>
</dbReference>
<dbReference type="InterPro" id="IPR003890">
    <property type="entry name" value="MIF4G-like_typ-3"/>
</dbReference>
<dbReference type="SUPFAM" id="SSF48371">
    <property type="entry name" value="ARM repeat"/>
    <property type="match status" value="1"/>
</dbReference>
<accession>A0A6C0IXK5</accession>
<sequence length="294" mass="34653">MTSIITYNIDFIENLSKNIDTILDEKTINCLLEIKKNNKFITQTNPLILGYNMNKETANNWRDEKENNSKNSLDKFKDEINSALNKLTNANIKKIEDIITNSIVSIINNIDKDIFRKEALEIIFNKSIEQHNYSKLYVSIISLLINKFGNVFSEELIVKIDNFYQENIIKNFKNSANYEEMCKNNKEKHNLLGTFIFIGELYKKNIIDKLLVIKYLDILSDYILNSKDELDKYVECYVNLIEIIGKKLESEDNEKFSNIILILNNINNDKQRFKSRLRFLVLDLIELHINNWEK</sequence>
<dbReference type="InterPro" id="IPR016024">
    <property type="entry name" value="ARM-type_fold"/>
</dbReference>
<dbReference type="EMBL" id="MN740273">
    <property type="protein sequence ID" value="QHT97165.1"/>
    <property type="molecule type" value="Genomic_DNA"/>
</dbReference>
<reference evidence="4" key="1">
    <citation type="journal article" date="2020" name="Nature">
        <title>Giant virus diversity and host interactions through global metagenomics.</title>
        <authorList>
            <person name="Schulz F."/>
            <person name="Roux S."/>
            <person name="Paez-Espino D."/>
            <person name="Jungbluth S."/>
            <person name="Walsh D.A."/>
            <person name="Denef V.J."/>
            <person name="McMahon K.D."/>
            <person name="Konstantinidis K.T."/>
            <person name="Eloe-Fadrosh E.A."/>
            <person name="Kyrpides N.C."/>
            <person name="Woyke T."/>
        </authorList>
    </citation>
    <scope>NUCLEOTIDE SEQUENCE</scope>
    <source>
        <strain evidence="4">GVMAG-M-3300025138-11</strain>
    </source>
</reference>
<evidence type="ECO:0000256" key="1">
    <source>
        <dbReference type="ARBA" id="ARBA00022540"/>
    </source>
</evidence>
<protein>
    <recommendedName>
        <fullName evidence="3">MIF4G domain-containing protein</fullName>
    </recommendedName>
</protein>
<dbReference type="PANTHER" id="PTHR23253">
    <property type="entry name" value="EUKARYOTIC TRANSLATION INITIATION FACTOR 4 GAMMA"/>
    <property type="match status" value="1"/>
</dbReference>
<feature type="domain" description="MIF4G" evidence="3">
    <location>
        <begin position="77"/>
        <end position="291"/>
    </location>
</feature>
<dbReference type="GO" id="GO:0003743">
    <property type="term" value="F:translation initiation factor activity"/>
    <property type="evidence" value="ECO:0007669"/>
    <property type="project" value="UniProtKB-KW"/>
</dbReference>
<evidence type="ECO:0000256" key="2">
    <source>
        <dbReference type="ARBA" id="ARBA00022917"/>
    </source>
</evidence>